<dbReference type="SUPFAM" id="SSF51905">
    <property type="entry name" value="FAD/NAD(P)-binding domain"/>
    <property type="match status" value="1"/>
</dbReference>
<dbReference type="PIRSF" id="PIRSF000137">
    <property type="entry name" value="Alcohol_oxidase"/>
    <property type="match status" value="1"/>
</dbReference>
<evidence type="ECO:0000259" key="8">
    <source>
        <dbReference type="PROSITE" id="PS00624"/>
    </source>
</evidence>
<evidence type="ECO:0000256" key="4">
    <source>
        <dbReference type="ARBA" id="ARBA00022827"/>
    </source>
</evidence>
<dbReference type="InterPro" id="IPR036188">
    <property type="entry name" value="FAD/NAD-bd_sf"/>
</dbReference>
<evidence type="ECO:0000256" key="5">
    <source>
        <dbReference type="ARBA" id="ARBA00023002"/>
    </source>
</evidence>
<accession>A0A3N4J9A0</accession>
<organism evidence="9 10">
    <name type="scientific">Choiromyces venosus 120613-1</name>
    <dbReference type="NCBI Taxonomy" id="1336337"/>
    <lineage>
        <taxon>Eukaryota</taxon>
        <taxon>Fungi</taxon>
        <taxon>Dikarya</taxon>
        <taxon>Ascomycota</taxon>
        <taxon>Pezizomycotina</taxon>
        <taxon>Pezizomycetes</taxon>
        <taxon>Pezizales</taxon>
        <taxon>Tuberaceae</taxon>
        <taxon>Choiromyces</taxon>
    </lineage>
</organism>
<protein>
    <recommendedName>
        <fullName evidence="8">Glucose-methanol-choline oxidoreductase N-terminal domain-containing protein</fullName>
    </recommendedName>
</protein>
<evidence type="ECO:0000313" key="9">
    <source>
        <dbReference type="EMBL" id="RPA94765.1"/>
    </source>
</evidence>
<dbReference type="Proteomes" id="UP000276215">
    <property type="component" value="Unassembled WGS sequence"/>
</dbReference>
<feature type="binding site" evidence="7">
    <location>
        <position position="108"/>
    </location>
    <ligand>
        <name>FAD</name>
        <dbReference type="ChEBI" id="CHEBI:57692"/>
    </ligand>
</feature>
<keyword evidence="3" id="KW-0285">Flavoprotein</keyword>
<evidence type="ECO:0000256" key="2">
    <source>
        <dbReference type="ARBA" id="ARBA00010790"/>
    </source>
</evidence>
<dbReference type="Gene3D" id="4.10.450.10">
    <property type="entry name" value="Glucose Oxidase, domain 2"/>
    <property type="match status" value="1"/>
</dbReference>
<feature type="domain" description="Glucose-methanol-choline oxidoreductase N-terminal" evidence="8">
    <location>
        <begin position="153"/>
        <end position="167"/>
    </location>
</feature>
<dbReference type="GO" id="GO:0050660">
    <property type="term" value="F:flavin adenine dinucleotide binding"/>
    <property type="evidence" value="ECO:0007669"/>
    <property type="project" value="InterPro"/>
</dbReference>
<name>A0A3N4J9A0_9PEZI</name>
<dbReference type="InterPro" id="IPR007867">
    <property type="entry name" value="GMC_OxRtase_C"/>
</dbReference>
<feature type="active site" description="Proton donor" evidence="6">
    <location>
        <position position="406"/>
    </location>
</feature>
<proteinExistence type="inferred from homology"/>
<dbReference type="EMBL" id="ML120433">
    <property type="protein sequence ID" value="RPA94765.1"/>
    <property type="molecule type" value="Genomic_DNA"/>
</dbReference>
<dbReference type="PANTHER" id="PTHR11552">
    <property type="entry name" value="GLUCOSE-METHANOL-CHOLINE GMC OXIDOREDUCTASE"/>
    <property type="match status" value="1"/>
</dbReference>
<dbReference type="GO" id="GO:0044550">
    <property type="term" value="P:secondary metabolite biosynthetic process"/>
    <property type="evidence" value="ECO:0007669"/>
    <property type="project" value="TreeGrafter"/>
</dbReference>
<dbReference type="Pfam" id="PF00732">
    <property type="entry name" value="GMC_oxred_N"/>
    <property type="match status" value="1"/>
</dbReference>
<dbReference type="Gene3D" id="3.30.560.10">
    <property type="entry name" value="Glucose Oxidase, domain 3"/>
    <property type="match status" value="1"/>
</dbReference>
<dbReference type="GO" id="GO:0016614">
    <property type="term" value="F:oxidoreductase activity, acting on CH-OH group of donors"/>
    <property type="evidence" value="ECO:0007669"/>
    <property type="project" value="InterPro"/>
</dbReference>
<evidence type="ECO:0000313" key="10">
    <source>
        <dbReference type="Proteomes" id="UP000276215"/>
    </source>
</evidence>
<dbReference type="STRING" id="1336337.A0A3N4J9A0"/>
<gene>
    <name evidence="9" type="ORF">L873DRAFT_1393758</name>
</gene>
<evidence type="ECO:0000256" key="6">
    <source>
        <dbReference type="PIRSR" id="PIRSR000137-1"/>
    </source>
</evidence>
<sequence length="473" mass="52397">MKSETFTPPKQEHVTQFGITYDSSVHGFEGYVQSGYPNFIYPQNKNFQDAMKSLGVAQSQDQAGSALGAFWSPNSIDPRNMTRSYARSAYYDNFVTRENLHVYTSRHVTKLITEEDGEEREEGIKICGVEYVKPGDATKYVAKAEKEVIVSAGTVHTPQILQLSGIGQKSLLEKLGIPLLVELPGVGQNFQDHPVVTMSLKLENVEHSVIDLGMNATWDAESKELFYSSREGPWTAGSPNSVAFLPLSTYTNQTERLLGAYTIQEPGQYLRSDSEPAVTAGFQEQRQILLNRLAGTNTAAMEFIWLSGANRRFQMPFSISVTHPFSRGFIEINSTDPLVPPIVDLRTGSNPVDLDLFTEAFRFNRRLIQTPAIQELIPTELAPGPQLQADEELRGFSKAGVSTGFHPCGTSAMQPREIGGVVDHNLLVYGTKNLRIVDASIIPLIPGSHLSSTVYAIGEKVKILFFLSSFRYF</sequence>
<dbReference type="InterPro" id="IPR012132">
    <property type="entry name" value="GMC_OxRdtase"/>
</dbReference>
<dbReference type="PANTHER" id="PTHR11552:SF115">
    <property type="entry name" value="DEHYDROGENASE XPTC-RELATED"/>
    <property type="match status" value="1"/>
</dbReference>
<dbReference type="PROSITE" id="PS00624">
    <property type="entry name" value="GMC_OXRED_2"/>
    <property type="match status" value="1"/>
</dbReference>
<keyword evidence="5" id="KW-0560">Oxidoreductase</keyword>
<keyword evidence="4 7" id="KW-0274">FAD</keyword>
<dbReference type="Pfam" id="PF05199">
    <property type="entry name" value="GMC_oxred_C"/>
    <property type="match status" value="1"/>
</dbReference>
<evidence type="ECO:0000256" key="1">
    <source>
        <dbReference type="ARBA" id="ARBA00001974"/>
    </source>
</evidence>
<dbReference type="Gene3D" id="3.50.50.60">
    <property type="entry name" value="FAD/NAD(P)-binding domain"/>
    <property type="match status" value="1"/>
</dbReference>
<comment type="similarity">
    <text evidence="2">Belongs to the GMC oxidoreductase family.</text>
</comment>
<reference evidence="9 10" key="1">
    <citation type="journal article" date="2018" name="Nat. Ecol. Evol.">
        <title>Pezizomycetes genomes reveal the molecular basis of ectomycorrhizal truffle lifestyle.</title>
        <authorList>
            <person name="Murat C."/>
            <person name="Payen T."/>
            <person name="Noel B."/>
            <person name="Kuo A."/>
            <person name="Morin E."/>
            <person name="Chen J."/>
            <person name="Kohler A."/>
            <person name="Krizsan K."/>
            <person name="Balestrini R."/>
            <person name="Da Silva C."/>
            <person name="Montanini B."/>
            <person name="Hainaut M."/>
            <person name="Levati E."/>
            <person name="Barry K.W."/>
            <person name="Belfiori B."/>
            <person name="Cichocki N."/>
            <person name="Clum A."/>
            <person name="Dockter R.B."/>
            <person name="Fauchery L."/>
            <person name="Guy J."/>
            <person name="Iotti M."/>
            <person name="Le Tacon F."/>
            <person name="Lindquist E.A."/>
            <person name="Lipzen A."/>
            <person name="Malagnac F."/>
            <person name="Mello A."/>
            <person name="Molinier V."/>
            <person name="Miyauchi S."/>
            <person name="Poulain J."/>
            <person name="Riccioni C."/>
            <person name="Rubini A."/>
            <person name="Sitrit Y."/>
            <person name="Splivallo R."/>
            <person name="Traeger S."/>
            <person name="Wang M."/>
            <person name="Zifcakova L."/>
            <person name="Wipf D."/>
            <person name="Zambonelli A."/>
            <person name="Paolocci F."/>
            <person name="Nowrousian M."/>
            <person name="Ottonello S."/>
            <person name="Baldrian P."/>
            <person name="Spatafora J.W."/>
            <person name="Henrissat B."/>
            <person name="Nagy L.G."/>
            <person name="Aury J.M."/>
            <person name="Wincker P."/>
            <person name="Grigoriev I.V."/>
            <person name="Bonfante P."/>
            <person name="Martin F.M."/>
        </authorList>
    </citation>
    <scope>NUCLEOTIDE SEQUENCE [LARGE SCALE GENOMIC DNA]</scope>
    <source>
        <strain evidence="9 10">120613-1</strain>
    </source>
</reference>
<comment type="cofactor">
    <cofactor evidence="1 7">
        <name>FAD</name>
        <dbReference type="ChEBI" id="CHEBI:57692"/>
    </cofactor>
</comment>
<keyword evidence="10" id="KW-1185">Reference proteome</keyword>
<evidence type="ECO:0000256" key="3">
    <source>
        <dbReference type="ARBA" id="ARBA00022630"/>
    </source>
</evidence>
<dbReference type="OrthoDB" id="269227at2759"/>
<feature type="active site" description="Proton acceptor" evidence="6">
    <location>
        <position position="449"/>
    </location>
</feature>
<dbReference type="InterPro" id="IPR027424">
    <property type="entry name" value="Glucose_Oxidase_domain_2"/>
</dbReference>
<dbReference type="InterPro" id="IPR000172">
    <property type="entry name" value="GMC_OxRdtase_N"/>
</dbReference>
<evidence type="ECO:0000256" key="7">
    <source>
        <dbReference type="PIRSR" id="PIRSR000137-2"/>
    </source>
</evidence>
<dbReference type="AlphaFoldDB" id="A0A3N4J9A0"/>
<dbReference type="SUPFAM" id="SSF54373">
    <property type="entry name" value="FAD-linked reductases, C-terminal domain"/>
    <property type="match status" value="1"/>
</dbReference>